<comment type="caution">
    <text evidence="6">The sequence shown here is derived from an EMBL/GenBank/DDBJ whole genome shotgun (WGS) entry which is preliminary data.</text>
</comment>
<dbReference type="SUPFAM" id="SSF51206">
    <property type="entry name" value="cAMP-binding domain-like"/>
    <property type="match status" value="1"/>
</dbReference>
<reference evidence="6" key="1">
    <citation type="journal article" date="2021" name="PeerJ">
        <title>Extensive microbial diversity within the chicken gut microbiome revealed by metagenomics and culture.</title>
        <authorList>
            <person name="Gilroy R."/>
            <person name="Ravi A."/>
            <person name="Getino M."/>
            <person name="Pursley I."/>
            <person name="Horton D.L."/>
            <person name="Alikhan N.F."/>
            <person name="Baker D."/>
            <person name="Gharbi K."/>
            <person name="Hall N."/>
            <person name="Watson M."/>
            <person name="Adriaenssens E.M."/>
            <person name="Foster-Nyarko E."/>
            <person name="Jarju S."/>
            <person name="Secka A."/>
            <person name="Antonio M."/>
            <person name="Oren A."/>
            <person name="Chaudhuri R.R."/>
            <person name="La Ragione R."/>
            <person name="Hildebrand F."/>
            <person name="Pallen M.J."/>
        </authorList>
    </citation>
    <scope>NUCLEOTIDE SEQUENCE</scope>
    <source>
        <strain evidence="6">CHK183-1962</strain>
    </source>
</reference>
<dbReference type="Proteomes" id="UP000886890">
    <property type="component" value="Unassembled WGS sequence"/>
</dbReference>
<dbReference type="InterPro" id="IPR014710">
    <property type="entry name" value="RmlC-like_jellyroll"/>
</dbReference>
<dbReference type="PANTHER" id="PTHR24567:SF58">
    <property type="entry name" value="CYCLIC AMP-BINDING REGULATORY PROTEIN"/>
    <property type="match status" value="1"/>
</dbReference>
<organism evidence="6 7">
    <name type="scientific">Candidatus Fusicatenibacter merdavium</name>
    <dbReference type="NCBI Taxonomy" id="2838600"/>
    <lineage>
        <taxon>Bacteria</taxon>
        <taxon>Bacillati</taxon>
        <taxon>Bacillota</taxon>
        <taxon>Clostridia</taxon>
        <taxon>Lachnospirales</taxon>
        <taxon>Lachnospiraceae</taxon>
        <taxon>Fusicatenibacter</taxon>
    </lineage>
</organism>
<dbReference type="SUPFAM" id="SSF46785">
    <property type="entry name" value="Winged helix' DNA-binding domain"/>
    <property type="match status" value="1"/>
</dbReference>
<evidence type="ECO:0000256" key="2">
    <source>
        <dbReference type="ARBA" id="ARBA00023125"/>
    </source>
</evidence>
<dbReference type="Gene3D" id="2.60.120.10">
    <property type="entry name" value="Jelly Rolls"/>
    <property type="match status" value="1"/>
</dbReference>
<dbReference type="Pfam" id="PF13545">
    <property type="entry name" value="HTH_Crp_2"/>
    <property type="match status" value="1"/>
</dbReference>
<dbReference type="GO" id="GO:0003700">
    <property type="term" value="F:DNA-binding transcription factor activity"/>
    <property type="evidence" value="ECO:0007669"/>
    <property type="project" value="TreeGrafter"/>
</dbReference>
<dbReference type="InterPro" id="IPR018490">
    <property type="entry name" value="cNMP-bd_dom_sf"/>
</dbReference>
<evidence type="ECO:0000256" key="1">
    <source>
        <dbReference type="ARBA" id="ARBA00023015"/>
    </source>
</evidence>
<proteinExistence type="predicted"/>
<gene>
    <name evidence="6" type="ORF">H9734_00360</name>
</gene>
<evidence type="ECO:0000259" key="4">
    <source>
        <dbReference type="PROSITE" id="PS50042"/>
    </source>
</evidence>
<dbReference type="PROSITE" id="PS51063">
    <property type="entry name" value="HTH_CRP_2"/>
    <property type="match status" value="1"/>
</dbReference>
<dbReference type="Pfam" id="PF00027">
    <property type="entry name" value="cNMP_binding"/>
    <property type="match status" value="1"/>
</dbReference>
<protein>
    <submittedName>
        <fullName evidence="6">Crp/Fnr family transcriptional regulator</fullName>
    </submittedName>
</protein>
<evidence type="ECO:0000313" key="6">
    <source>
        <dbReference type="EMBL" id="HIX76045.1"/>
    </source>
</evidence>
<keyword evidence="1" id="KW-0805">Transcription regulation</keyword>
<dbReference type="AlphaFoldDB" id="A0A9D2BGS0"/>
<reference evidence="6" key="2">
    <citation type="submission" date="2021-04" db="EMBL/GenBank/DDBJ databases">
        <authorList>
            <person name="Gilroy R."/>
        </authorList>
    </citation>
    <scope>NUCLEOTIDE SEQUENCE</scope>
    <source>
        <strain evidence="6">CHK183-1962</strain>
    </source>
</reference>
<dbReference type="GO" id="GO:0003677">
    <property type="term" value="F:DNA binding"/>
    <property type="evidence" value="ECO:0007669"/>
    <property type="project" value="UniProtKB-KW"/>
</dbReference>
<dbReference type="PROSITE" id="PS50042">
    <property type="entry name" value="CNMP_BINDING_3"/>
    <property type="match status" value="1"/>
</dbReference>
<dbReference type="InterPro" id="IPR050397">
    <property type="entry name" value="Env_Response_Regulators"/>
</dbReference>
<evidence type="ECO:0000313" key="7">
    <source>
        <dbReference type="Proteomes" id="UP000886890"/>
    </source>
</evidence>
<dbReference type="InterPro" id="IPR000595">
    <property type="entry name" value="cNMP-bd_dom"/>
</dbReference>
<evidence type="ECO:0000259" key="5">
    <source>
        <dbReference type="PROSITE" id="PS51063"/>
    </source>
</evidence>
<keyword evidence="3" id="KW-0804">Transcription</keyword>
<dbReference type="PANTHER" id="PTHR24567">
    <property type="entry name" value="CRP FAMILY TRANSCRIPTIONAL REGULATORY PROTEIN"/>
    <property type="match status" value="1"/>
</dbReference>
<accession>A0A9D2BGS0</accession>
<name>A0A9D2BGS0_9FIRM</name>
<feature type="domain" description="HTH crp-type" evidence="5">
    <location>
        <begin position="156"/>
        <end position="224"/>
    </location>
</feature>
<sequence length="227" mass="25974">MEVLMDYLEILQTAPLFYQITGEEIPAILSCLSSRRVSCRKNEFICNHGDLLSSVGLVLSGEVHILKEDFWGSRTILGKAGPGQLFAESYACAGRPLEVSVTAARDSEILFLDIRNLLHACDRSCPFHQRLIQNFVTILSRKNLMLTKKIEHMSRRSLRDKLLSYLSDESVRQHSTSFSIPFNRQQLADYLCVDRSALSRELSLLQKEGVLQFHRQHFELSRPFETI</sequence>
<keyword evidence="2" id="KW-0238">DNA-binding</keyword>
<dbReference type="GO" id="GO:0005829">
    <property type="term" value="C:cytosol"/>
    <property type="evidence" value="ECO:0007669"/>
    <property type="project" value="TreeGrafter"/>
</dbReference>
<dbReference type="InterPro" id="IPR036390">
    <property type="entry name" value="WH_DNA-bd_sf"/>
</dbReference>
<feature type="domain" description="Cyclic nucleotide-binding" evidence="4">
    <location>
        <begin position="16"/>
        <end position="138"/>
    </location>
</feature>
<dbReference type="InterPro" id="IPR012318">
    <property type="entry name" value="HTH_CRP"/>
</dbReference>
<evidence type="ECO:0000256" key="3">
    <source>
        <dbReference type="ARBA" id="ARBA00023163"/>
    </source>
</evidence>
<dbReference type="CDD" id="cd00038">
    <property type="entry name" value="CAP_ED"/>
    <property type="match status" value="1"/>
</dbReference>
<dbReference type="SMART" id="SM00419">
    <property type="entry name" value="HTH_CRP"/>
    <property type="match status" value="1"/>
</dbReference>
<dbReference type="SMART" id="SM00100">
    <property type="entry name" value="cNMP"/>
    <property type="match status" value="1"/>
</dbReference>
<dbReference type="EMBL" id="DXEK01000005">
    <property type="protein sequence ID" value="HIX76045.1"/>
    <property type="molecule type" value="Genomic_DNA"/>
</dbReference>